<feature type="transmembrane region" description="Helical" evidence="6">
    <location>
        <begin position="570"/>
        <end position="588"/>
    </location>
</feature>
<dbReference type="CDD" id="cd17502">
    <property type="entry name" value="MFS_Azr1_MDR_like"/>
    <property type="match status" value="1"/>
</dbReference>
<feature type="compositionally biased region" description="Low complexity" evidence="5">
    <location>
        <begin position="726"/>
        <end position="738"/>
    </location>
</feature>
<dbReference type="PROSITE" id="PS00216">
    <property type="entry name" value="SUGAR_TRANSPORT_1"/>
    <property type="match status" value="1"/>
</dbReference>
<keyword evidence="9" id="KW-1185">Reference proteome</keyword>
<evidence type="ECO:0000256" key="5">
    <source>
        <dbReference type="SAM" id="MobiDB-lite"/>
    </source>
</evidence>
<comment type="caution">
    <text evidence="8">The sequence shown here is derived from an EMBL/GenBank/DDBJ whole genome shotgun (WGS) entry which is preliminary data.</text>
</comment>
<dbReference type="InterPro" id="IPR005829">
    <property type="entry name" value="Sugar_transporter_CS"/>
</dbReference>
<dbReference type="InterPro" id="IPR020846">
    <property type="entry name" value="MFS_dom"/>
</dbReference>
<feature type="transmembrane region" description="Helical" evidence="6">
    <location>
        <begin position="205"/>
        <end position="224"/>
    </location>
</feature>
<name>A0AAE0U5G4_SORBR</name>
<feature type="transmembrane region" description="Helical" evidence="6">
    <location>
        <begin position="368"/>
        <end position="387"/>
    </location>
</feature>
<evidence type="ECO:0000256" key="4">
    <source>
        <dbReference type="ARBA" id="ARBA00023136"/>
    </source>
</evidence>
<accession>A0AAE0U5G4</accession>
<feature type="compositionally biased region" description="Low complexity" evidence="5">
    <location>
        <begin position="963"/>
        <end position="979"/>
    </location>
</feature>
<dbReference type="Proteomes" id="UP001281003">
    <property type="component" value="Unassembled WGS sequence"/>
</dbReference>
<feature type="region of interest" description="Disordered" evidence="5">
    <location>
        <begin position="660"/>
        <end position="749"/>
    </location>
</feature>
<feature type="region of interest" description="Disordered" evidence="5">
    <location>
        <begin position="808"/>
        <end position="869"/>
    </location>
</feature>
<feature type="compositionally biased region" description="Low complexity" evidence="5">
    <location>
        <begin position="1"/>
        <end position="12"/>
    </location>
</feature>
<dbReference type="Pfam" id="PF07690">
    <property type="entry name" value="MFS_1"/>
    <property type="match status" value="1"/>
</dbReference>
<feature type="region of interest" description="Disordered" evidence="5">
    <location>
        <begin position="1"/>
        <end position="74"/>
    </location>
</feature>
<organism evidence="8 9">
    <name type="scientific">Sordaria brevicollis</name>
    <dbReference type="NCBI Taxonomy" id="83679"/>
    <lineage>
        <taxon>Eukaryota</taxon>
        <taxon>Fungi</taxon>
        <taxon>Dikarya</taxon>
        <taxon>Ascomycota</taxon>
        <taxon>Pezizomycotina</taxon>
        <taxon>Sordariomycetes</taxon>
        <taxon>Sordariomycetidae</taxon>
        <taxon>Sordariales</taxon>
        <taxon>Sordariaceae</taxon>
        <taxon>Sordaria</taxon>
    </lineage>
</organism>
<keyword evidence="2 6" id="KW-0812">Transmembrane</keyword>
<feature type="transmembrane region" description="Helical" evidence="6">
    <location>
        <begin position="458"/>
        <end position="483"/>
    </location>
</feature>
<dbReference type="PROSITE" id="PS50850">
    <property type="entry name" value="MFS"/>
    <property type="match status" value="1"/>
</dbReference>
<evidence type="ECO:0000313" key="9">
    <source>
        <dbReference type="Proteomes" id="UP001281003"/>
    </source>
</evidence>
<evidence type="ECO:0000256" key="6">
    <source>
        <dbReference type="SAM" id="Phobius"/>
    </source>
</evidence>
<feature type="transmembrane region" description="Helical" evidence="6">
    <location>
        <begin position="302"/>
        <end position="321"/>
    </location>
</feature>
<feature type="compositionally biased region" description="Low complexity" evidence="5">
    <location>
        <begin position="858"/>
        <end position="869"/>
    </location>
</feature>
<dbReference type="InterPro" id="IPR011701">
    <property type="entry name" value="MFS"/>
</dbReference>
<feature type="transmembrane region" description="Helical" evidence="6">
    <location>
        <begin position="231"/>
        <end position="252"/>
    </location>
</feature>
<feature type="compositionally biased region" description="Low complexity" evidence="5">
    <location>
        <begin position="667"/>
        <end position="688"/>
    </location>
</feature>
<feature type="transmembrane region" description="Helical" evidence="6">
    <location>
        <begin position="104"/>
        <end position="130"/>
    </location>
</feature>
<protein>
    <submittedName>
        <fullName evidence="8">Major facilitator superfamily domain-containing protein</fullName>
    </submittedName>
</protein>
<proteinExistence type="predicted"/>
<feature type="compositionally biased region" description="Gly residues" evidence="5">
    <location>
        <begin position="817"/>
        <end position="827"/>
    </location>
</feature>
<evidence type="ECO:0000259" key="7">
    <source>
        <dbReference type="PROSITE" id="PS50850"/>
    </source>
</evidence>
<evidence type="ECO:0000256" key="2">
    <source>
        <dbReference type="ARBA" id="ARBA00022692"/>
    </source>
</evidence>
<gene>
    <name evidence="8" type="ORF">B0T20DRAFT_76919</name>
</gene>
<dbReference type="GO" id="GO:0005886">
    <property type="term" value="C:plasma membrane"/>
    <property type="evidence" value="ECO:0007669"/>
    <property type="project" value="TreeGrafter"/>
</dbReference>
<dbReference type="PANTHER" id="PTHR23501">
    <property type="entry name" value="MAJOR FACILITATOR SUPERFAMILY"/>
    <property type="match status" value="1"/>
</dbReference>
<reference evidence="8" key="2">
    <citation type="submission" date="2023-07" db="EMBL/GenBank/DDBJ databases">
        <authorList>
            <consortium name="Lawrence Berkeley National Laboratory"/>
            <person name="Haridas S."/>
            <person name="Hensen N."/>
            <person name="Bonometti L."/>
            <person name="Westerberg I."/>
            <person name="Brannstrom I.O."/>
            <person name="Guillou S."/>
            <person name="Cros-Aarteil S."/>
            <person name="Calhoun S."/>
            <person name="Kuo A."/>
            <person name="Mondo S."/>
            <person name="Pangilinan J."/>
            <person name="Riley R."/>
            <person name="LaButti K."/>
            <person name="Andreopoulos B."/>
            <person name="Lipzen A."/>
            <person name="Chen C."/>
            <person name="Yanf M."/>
            <person name="Daum C."/>
            <person name="Ng V."/>
            <person name="Clum A."/>
            <person name="Steindorff A."/>
            <person name="Ohm R."/>
            <person name="Martin F."/>
            <person name="Silar P."/>
            <person name="Natvig D."/>
            <person name="Lalanne C."/>
            <person name="Gautier V."/>
            <person name="Ament-velasquez S.L."/>
            <person name="Kruys A."/>
            <person name="Hutchinson M.I."/>
            <person name="Powell A.J."/>
            <person name="Barry K."/>
            <person name="Miller A.N."/>
            <person name="Grigoriev I.V."/>
            <person name="Debuchy R."/>
            <person name="Gladieux P."/>
            <person name="Thoren M.H."/>
            <person name="Johannesson H."/>
        </authorList>
    </citation>
    <scope>NUCLEOTIDE SEQUENCE</scope>
    <source>
        <strain evidence="8">FGSC 1904</strain>
    </source>
</reference>
<evidence type="ECO:0000256" key="1">
    <source>
        <dbReference type="ARBA" id="ARBA00004141"/>
    </source>
</evidence>
<feature type="transmembrane region" description="Helical" evidence="6">
    <location>
        <begin position="433"/>
        <end position="452"/>
    </location>
</feature>
<feature type="compositionally biased region" description="Basic and acidic residues" evidence="5">
    <location>
        <begin position="716"/>
        <end position="725"/>
    </location>
</feature>
<dbReference type="Gene3D" id="1.20.1720.10">
    <property type="entry name" value="Multidrug resistance protein D"/>
    <property type="match status" value="1"/>
</dbReference>
<dbReference type="PRINTS" id="PR01036">
    <property type="entry name" value="TCRTETB"/>
</dbReference>
<dbReference type="FunFam" id="1.20.1720.10:FF:000018">
    <property type="entry name" value="Putative MFS multidrug transporter"/>
    <property type="match status" value="1"/>
</dbReference>
<dbReference type="FunFam" id="1.20.1250.20:FF:000504">
    <property type="entry name" value="Similar to MFS multidrug transporter"/>
    <property type="match status" value="1"/>
</dbReference>
<dbReference type="AlphaFoldDB" id="A0AAE0U5G4"/>
<feature type="transmembrane region" description="Helical" evidence="6">
    <location>
        <begin position="495"/>
        <end position="518"/>
    </location>
</feature>
<comment type="subcellular location">
    <subcellularLocation>
        <location evidence="1">Membrane</location>
        <topology evidence="1">Multi-pass membrane protein</topology>
    </subcellularLocation>
</comment>
<evidence type="ECO:0000313" key="8">
    <source>
        <dbReference type="EMBL" id="KAK3391330.1"/>
    </source>
</evidence>
<dbReference type="EMBL" id="JAUTDP010000013">
    <property type="protein sequence ID" value="KAK3391330.1"/>
    <property type="molecule type" value="Genomic_DNA"/>
</dbReference>
<dbReference type="Gene3D" id="1.20.1250.20">
    <property type="entry name" value="MFS general substrate transporter like domains"/>
    <property type="match status" value="1"/>
</dbReference>
<feature type="compositionally biased region" description="Acidic residues" evidence="5">
    <location>
        <begin position="1076"/>
        <end position="1088"/>
    </location>
</feature>
<feature type="transmembrane region" description="Helical" evidence="6">
    <location>
        <begin position="173"/>
        <end position="199"/>
    </location>
</feature>
<feature type="compositionally biased region" description="Low complexity" evidence="5">
    <location>
        <begin position="837"/>
        <end position="850"/>
    </location>
</feature>
<evidence type="ECO:0000256" key="3">
    <source>
        <dbReference type="ARBA" id="ARBA00022989"/>
    </source>
</evidence>
<reference evidence="8" key="1">
    <citation type="journal article" date="2023" name="Mol. Phylogenet. Evol.">
        <title>Genome-scale phylogeny and comparative genomics of the fungal order Sordariales.</title>
        <authorList>
            <person name="Hensen N."/>
            <person name="Bonometti L."/>
            <person name="Westerberg I."/>
            <person name="Brannstrom I.O."/>
            <person name="Guillou S."/>
            <person name="Cros-Aarteil S."/>
            <person name="Calhoun S."/>
            <person name="Haridas S."/>
            <person name="Kuo A."/>
            <person name="Mondo S."/>
            <person name="Pangilinan J."/>
            <person name="Riley R."/>
            <person name="LaButti K."/>
            <person name="Andreopoulos B."/>
            <person name="Lipzen A."/>
            <person name="Chen C."/>
            <person name="Yan M."/>
            <person name="Daum C."/>
            <person name="Ng V."/>
            <person name="Clum A."/>
            <person name="Steindorff A."/>
            <person name="Ohm R.A."/>
            <person name="Martin F."/>
            <person name="Silar P."/>
            <person name="Natvig D.O."/>
            <person name="Lalanne C."/>
            <person name="Gautier V."/>
            <person name="Ament-Velasquez S.L."/>
            <person name="Kruys A."/>
            <person name="Hutchinson M.I."/>
            <person name="Powell A.J."/>
            <person name="Barry K."/>
            <person name="Miller A.N."/>
            <person name="Grigoriev I.V."/>
            <person name="Debuchy R."/>
            <person name="Gladieux P."/>
            <person name="Hiltunen Thoren M."/>
            <person name="Johannesson H."/>
        </authorList>
    </citation>
    <scope>NUCLEOTIDE SEQUENCE</scope>
    <source>
        <strain evidence="8">FGSC 1904</strain>
    </source>
</reference>
<feature type="region of interest" description="Disordered" evidence="5">
    <location>
        <begin position="1052"/>
        <end position="1105"/>
    </location>
</feature>
<feature type="transmembrane region" description="Helical" evidence="6">
    <location>
        <begin position="258"/>
        <end position="281"/>
    </location>
</feature>
<feature type="region of interest" description="Disordered" evidence="5">
    <location>
        <begin position="963"/>
        <end position="991"/>
    </location>
</feature>
<dbReference type="GO" id="GO:0022857">
    <property type="term" value="F:transmembrane transporter activity"/>
    <property type="evidence" value="ECO:0007669"/>
    <property type="project" value="InterPro"/>
</dbReference>
<feature type="transmembrane region" description="Helical" evidence="6">
    <location>
        <begin position="142"/>
        <end position="161"/>
    </location>
</feature>
<sequence>MAEQHQQTNQQQHDPEKRDNGSPTSDVLPPMAPLIAAAHPPGPHRSYSEPVPMINQHHHTRQPPRTGDSSTDDDEEVLVRVMDPSKLEENIPSFEDWKPGKQELAVMITMAVISLMVALDATILVSVLPTLAEDFGGTSTDAFWAGTSYLLTCAVCQPFIAALSDIFGRKEMLFVSVLLFTLGTALCAPIAKGFAVFFAGRSVQGIGGGGIITMGQVIFADIVPLRQRPKYFAIVLGAWALGSVLGPLIGGLFVEHAIWRWCFYLNFPFCAMGLLLVPAFVKLTTKKTSLGSKLARVDWLGGFLFIGGLTSFLVGMSWAGIQFEWRSVQTIVPMTVGGVSVLASIVWERYGAREPFLRATLFRSRSAIAAYGCALFQGLILFCALYYVPFYFTAVRFTSPTQSGLNIFPVTCLLLPGSIVISLMTSRMGRFRWSIWSGWVLATIGCGLLHYLKQDTKTAIWAVILAIFGIGHGMLLTSVNVGIQAISRVEDAGSAAAMYAFMRTLGMSLGVAIGGTVFQNVMVKRLEQLGLPVEIAHNSEQFVRQMAAMEPTDPVRVGALEAYVVGFHGVFWTITGAGVAALICSLFIQRHSMDKILESKFVLRGARVPPVMFTNAKPGQTVTAPAPVLAVVSNPHRDENHHHHHHRNSTATAHSERLPRLFGGGAHHSPAPSKPASTKSTSSGTDSSNGKEAVVEKHNNNDGTYNCAPSSSTSTERNRALDEQKQQQQQQQPQRQQQDGGESTDSEQARWEQAVAVTYCNEPDGQRYPVFLLSEDASQAQQEDAHAQAQETAAANVQVYHVSTATAAGPSASASGSGSGGRGGLGSGTSNRHSTISTASLSSSSSIASNSDDDDDSAPSGSSRSSASSLCYHHHSASAGSEKENDANSNNLDLDLPTLVYEEVVEDSFRSSSSSISSPELARAGILQVHHVEVVSVPREEAVDAERQAEIFDQLPLPSLPSLPSLSSSSSGSSTVGVESGNGNGNGKKGVVVAGATTTTDSHVVEQEQQQQQQGLLKPEQLEVFRSSPTPSLVATWATLCDVDERSAYLSSSVVAGDESDSDSGSDRARDITGGDGDDSEGDGENEIEIMVTGPGGVSRGIWEA</sequence>
<feature type="domain" description="Major facilitator superfamily (MFS) profile" evidence="7">
    <location>
        <begin position="106"/>
        <end position="593"/>
    </location>
</feature>
<feature type="compositionally biased region" description="Polar residues" evidence="5">
    <location>
        <begin position="701"/>
        <end position="715"/>
    </location>
</feature>
<keyword evidence="4 6" id="KW-0472">Membrane</keyword>
<feature type="transmembrane region" description="Helical" evidence="6">
    <location>
        <begin position="407"/>
        <end position="426"/>
    </location>
</feature>
<dbReference type="PANTHER" id="PTHR23501:SF94">
    <property type="entry name" value="MAJOR FACILITATOR SUPERFAMILY (MFS) PROFILE DOMAIN-CONTAINING PROTEIN"/>
    <property type="match status" value="1"/>
</dbReference>
<keyword evidence="3 6" id="KW-1133">Transmembrane helix</keyword>
<dbReference type="InterPro" id="IPR036259">
    <property type="entry name" value="MFS_trans_sf"/>
</dbReference>
<dbReference type="SUPFAM" id="SSF103473">
    <property type="entry name" value="MFS general substrate transporter"/>
    <property type="match status" value="1"/>
</dbReference>